<accession>U4Q8B9</accession>
<name>U4Q8B9_TEPAE</name>
<dbReference type="KEGG" id="tae:TepiRe1_0854"/>
<proteinExistence type="predicted"/>
<dbReference type="AlphaFoldDB" id="U4Q8B9"/>
<sequence>MVRMFTHVAKCTNNFIRVPPRPVGPIEVRLPVVVAKKNISFLIPIRNSLPDIPEKIKKVDFLVEKVSFHIVKGLVMFDIEFLEDIYYVYNGIVKNAAFYELFSDSVSIPEAKSHMEVIYNIDTHLTYKTFEKDILKQIVVNMYIELIEYRNIFI</sequence>
<reference evidence="2" key="1">
    <citation type="journal article" date="2013" name="Genome Announc.">
        <title>First genome sequence of a syntrophic acetate-oxidizing bacterium, Tepidanaerobacter acetatoxydans strain Re1.</title>
        <authorList>
            <person name="Manzoor S."/>
            <person name="Bongcam-Rudloff E."/>
            <person name="Schnurer A."/>
            <person name="Muller B."/>
        </authorList>
    </citation>
    <scope>NUCLEOTIDE SEQUENCE [LARGE SCALE GENOMIC DNA]</scope>
    <source>
        <strain evidence="2">Re1</strain>
    </source>
</reference>
<dbReference type="EMBL" id="HF563609">
    <property type="protein sequence ID" value="CDI40497.1"/>
    <property type="molecule type" value="Genomic_DNA"/>
</dbReference>
<keyword evidence="2" id="KW-1185">Reference proteome</keyword>
<dbReference type="HOGENOM" id="CLU_1703374_0_0_9"/>
<gene>
    <name evidence="1" type="ordered locus">TEPIRE1_0854</name>
</gene>
<organism evidence="1 2">
    <name type="scientific">Tepidanaerobacter acetatoxydans (strain DSM 21804 / JCM 16047 / Re1)</name>
    <dbReference type="NCBI Taxonomy" id="1209989"/>
    <lineage>
        <taxon>Bacteria</taxon>
        <taxon>Bacillati</taxon>
        <taxon>Bacillota</taxon>
        <taxon>Clostridia</taxon>
        <taxon>Thermosediminibacterales</taxon>
        <taxon>Tepidanaerobacteraceae</taxon>
        <taxon>Tepidanaerobacter</taxon>
    </lineage>
</organism>
<dbReference type="Proteomes" id="UP000010802">
    <property type="component" value="Chromosome"/>
</dbReference>
<evidence type="ECO:0000313" key="1">
    <source>
        <dbReference type="EMBL" id="CDI40497.1"/>
    </source>
</evidence>
<protein>
    <submittedName>
        <fullName evidence="1">Uncharacterized protein</fullName>
    </submittedName>
</protein>
<dbReference type="STRING" id="1209989.TepRe1_0789"/>
<evidence type="ECO:0000313" key="2">
    <source>
        <dbReference type="Proteomes" id="UP000010802"/>
    </source>
</evidence>